<reference evidence="1" key="1">
    <citation type="submission" date="2014-09" db="EMBL/GenBank/DDBJ databases">
        <authorList>
            <person name="Magalhaes I.L.F."/>
            <person name="Oliveira U."/>
            <person name="Santos F.R."/>
            <person name="Vidigal T.H.D.A."/>
            <person name="Brescovit A.D."/>
            <person name="Santos A.J."/>
        </authorList>
    </citation>
    <scope>NUCLEOTIDE SEQUENCE</scope>
    <source>
        <tissue evidence="1">Shoot tissue taken approximately 20 cm above the soil surface</tissue>
    </source>
</reference>
<sequence>MVICMSWYFSLFLLFLQRHMDFCNDEIFFSPRLAAAFCFRH</sequence>
<evidence type="ECO:0000313" key="1">
    <source>
        <dbReference type="EMBL" id="JAD57634.1"/>
    </source>
</evidence>
<proteinExistence type="predicted"/>
<reference evidence="1" key="2">
    <citation type="journal article" date="2015" name="Data Brief">
        <title>Shoot transcriptome of the giant reed, Arundo donax.</title>
        <authorList>
            <person name="Barrero R.A."/>
            <person name="Guerrero F.D."/>
            <person name="Moolhuijzen P."/>
            <person name="Goolsby J.A."/>
            <person name="Tidwell J."/>
            <person name="Bellgard S.E."/>
            <person name="Bellgard M.I."/>
        </authorList>
    </citation>
    <scope>NUCLEOTIDE SEQUENCE</scope>
    <source>
        <tissue evidence="1">Shoot tissue taken approximately 20 cm above the soil surface</tissue>
    </source>
</reference>
<dbReference type="EMBL" id="GBRH01240261">
    <property type="protein sequence ID" value="JAD57634.1"/>
    <property type="molecule type" value="Transcribed_RNA"/>
</dbReference>
<dbReference type="AlphaFoldDB" id="A0A0A9IL64"/>
<name>A0A0A9IL64_ARUDO</name>
<accession>A0A0A9IL64</accession>
<organism evidence="1">
    <name type="scientific">Arundo donax</name>
    <name type="common">Giant reed</name>
    <name type="synonym">Donax arundinaceus</name>
    <dbReference type="NCBI Taxonomy" id="35708"/>
    <lineage>
        <taxon>Eukaryota</taxon>
        <taxon>Viridiplantae</taxon>
        <taxon>Streptophyta</taxon>
        <taxon>Embryophyta</taxon>
        <taxon>Tracheophyta</taxon>
        <taxon>Spermatophyta</taxon>
        <taxon>Magnoliopsida</taxon>
        <taxon>Liliopsida</taxon>
        <taxon>Poales</taxon>
        <taxon>Poaceae</taxon>
        <taxon>PACMAD clade</taxon>
        <taxon>Arundinoideae</taxon>
        <taxon>Arundineae</taxon>
        <taxon>Arundo</taxon>
    </lineage>
</organism>
<protein>
    <submittedName>
        <fullName evidence="1">Uncharacterized protein</fullName>
    </submittedName>
</protein>